<dbReference type="InterPro" id="IPR009057">
    <property type="entry name" value="Homeodomain-like_sf"/>
</dbReference>
<evidence type="ECO:0000313" key="9">
    <source>
        <dbReference type="Proteomes" id="UP000515158"/>
    </source>
</evidence>
<dbReference type="GO" id="GO:0000981">
    <property type="term" value="F:DNA-binding transcription factor activity, RNA polymerase II-specific"/>
    <property type="evidence" value="ECO:0007669"/>
    <property type="project" value="InterPro"/>
</dbReference>
<dbReference type="GO" id="GO:0005634">
    <property type="term" value="C:nucleus"/>
    <property type="evidence" value="ECO:0007669"/>
    <property type="project" value="UniProtKB-SubCell"/>
</dbReference>
<dbReference type="PROSITE" id="PS00027">
    <property type="entry name" value="HOMEOBOX_1"/>
    <property type="match status" value="1"/>
</dbReference>
<evidence type="ECO:0000256" key="6">
    <source>
        <dbReference type="RuleBase" id="RU000682"/>
    </source>
</evidence>
<dbReference type="InterPro" id="IPR050877">
    <property type="entry name" value="EMX-VAX-Noto_Homeobox_TFs"/>
</dbReference>
<evidence type="ECO:0000256" key="2">
    <source>
        <dbReference type="ARBA" id="ARBA00023125"/>
    </source>
</evidence>
<dbReference type="OrthoDB" id="6159439at2759"/>
<dbReference type="Proteomes" id="UP000515158">
    <property type="component" value="Unplaced"/>
</dbReference>
<feature type="region of interest" description="Disordered" evidence="7">
    <location>
        <begin position="1"/>
        <end position="21"/>
    </location>
</feature>
<dbReference type="PROSITE" id="PS50071">
    <property type="entry name" value="HOMEOBOX_2"/>
    <property type="match status" value="1"/>
</dbReference>
<dbReference type="SUPFAM" id="SSF46689">
    <property type="entry name" value="Homeodomain-like"/>
    <property type="match status" value="1"/>
</dbReference>
<dbReference type="InParanoid" id="A0A6P8Z599"/>
<feature type="compositionally biased region" description="Basic and acidic residues" evidence="7">
    <location>
        <begin position="139"/>
        <end position="148"/>
    </location>
</feature>
<evidence type="ECO:0000313" key="10">
    <source>
        <dbReference type="RefSeq" id="XP_034241797.1"/>
    </source>
</evidence>
<dbReference type="InterPro" id="IPR017970">
    <property type="entry name" value="Homeobox_CS"/>
</dbReference>
<name>A0A6P8Z599_THRPL</name>
<dbReference type="InterPro" id="IPR001356">
    <property type="entry name" value="HD"/>
</dbReference>
<proteinExistence type="predicted"/>
<organism evidence="10">
    <name type="scientific">Thrips palmi</name>
    <name type="common">Melon thrips</name>
    <dbReference type="NCBI Taxonomy" id="161013"/>
    <lineage>
        <taxon>Eukaryota</taxon>
        <taxon>Metazoa</taxon>
        <taxon>Ecdysozoa</taxon>
        <taxon>Arthropoda</taxon>
        <taxon>Hexapoda</taxon>
        <taxon>Insecta</taxon>
        <taxon>Pterygota</taxon>
        <taxon>Neoptera</taxon>
        <taxon>Paraneoptera</taxon>
        <taxon>Thysanoptera</taxon>
        <taxon>Terebrantia</taxon>
        <taxon>Thripoidea</taxon>
        <taxon>Thripidae</taxon>
        <taxon>Thrips</taxon>
    </lineage>
</organism>
<dbReference type="Pfam" id="PF00046">
    <property type="entry name" value="Homeodomain"/>
    <property type="match status" value="1"/>
</dbReference>
<dbReference type="CDD" id="cd00086">
    <property type="entry name" value="homeodomain"/>
    <property type="match status" value="1"/>
</dbReference>
<keyword evidence="3 5" id="KW-0371">Homeobox</keyword>
<accession>A0A6P8Z599</accession>
<dbReference type="GO" id="GO:0000978">
    <property type="term" value="F:RNA polymerase II cis-regulatory region sequence-specific DNA binding"/>
    <property type="evidence" value="ECO:0007669"/>
    <property type="project" value="TreeGrafter"/>
</dbReference>
<dbReference type="PRINTS" id="PR00024">
    <property type="entry name" value="HOMEOBOX"/>
</dbReference>
<comment type="subcellular location">
    <subcellularLocation>
        <location evidence="1 5 6">Nucleus</location>
    </subcellularLocation>
</comment>
<feature type="region of interest" description="Disordered" evidence="7">
    <location>
        <begin position="100"/>
        <end position="173"/>
    </location>
</feature>
<evidence type="ECO:0000256" key="5">
    <source>
        <dbReference type="PROSITE-ProRule" id="PRU00108"/>
    </source>
</evidence>
<gene>
    <name evidence="10" type="primary">LOC117645636</name>
</gene>
<evidence type="ECO:0000259" key="8">
    <source>
        <dbReference type="PROSITE" id="PS50071"/>
    </source>
</evidence>
<feature type="domain" description="Homeobox" evidence="8">
    <location>
        <begin position="168"/>
        <end position="228"/>
    </location>
</feature>
<dbReference type="PANTHER" id="PTHR24339">
    <property type="entry name" value="HOMEOBOX PROTEIN EMX-RELATED"/>
    <property type="match status" value="1"/>
</dbReference>
<dbReference type="SMART" id="SM00389">
    <property type="entry name" value="HOX"/>
    <property type="match status" value="1"/>
</dbReference>
<evidence type="ECO:0000256" key="3">
    <source>
        <dbReference type="ARBA" id="ARBA00023155"/>
    </source>
</evidence>
<feature type="DNA-binding region" description="Homeobox" evidence="5">
    <location>
        <begin position="170"/>
        <end position="229"/>
    </location>
</feature>
<dbReference type="Gene3D" id="1.10.10.60">
    <property type="entry name" value="Homeodomain-like"/>
    <property type="match status" value="1"/>
</dbReference>
<feature type="compositionally biased region" description="Acidic residues" evidence="7">
    <location>
        <begin position="123"/>
        <end position="138"/>
    </location>
</feature>
<dbReference type="GO" id="GO:0030182">
    <property type="term" value="P:neuron differentiation"/>
    <property type="evidence" value="ECO:0007669"/>
    <property type="project" value="TreeGrafter"/>
</dbReference>
<keyword evidence="9" id="KW-1185">Reference proteome</keyword>
<keyword evidence="2 5" id="KW-0238">DNA-binding</keyword>
<evidence type="ECO:0000256" key="7">
    <source>
        <dbReference type="SAM" id="MobiDB-lite"/>
    </source>
</evidence>
<sequence>MDIKAEPVDEDACNNNNNNNNNNVVLTKTVPHLFSIERLLQKKDVAPPALHPQHHLHLQHTDSSVAHLQRLADGIGDSPRLPSACRTTPPAVLYAADSSSRTCAHAAPQRRSQCAGTAGRTEDDGDTCSSYDDEDDDDEHHHEEHREDDVADDDVERPGPGSGGDLDDRKKRPRTAFTAAQIKALEAEFERNKYLSVAKRLQLSRALKLSETQIKIWFQNRRTKWKRKYTSDLELLAQQYCSQLGVTAARPMFLGDRLWFFNYPNGVPPTSASMAPSMAGPMTGPMCRCRNDGHLYDGQRLRQKLSLWL</sequence>
<dbReference type="InterPro" id="IPR020479">
    <property type="entry name" value="HD_metazoa"/>
</dbReference>
<evidence type="ECO:0000256" key="1">
    <source>
        <dbReference type="ARBA" id="ARBA00004123"/>
    </source>
</evidence>
<protein>
    <submittedName>
        <fullName evidence="10">Homeobox protein B-H1</fullName>
    </submittedName>
</protein>
<keyword evidence="4 5" id="KW-0539">Nucleus</keyword>
<dbReference type="AlphaFoldDB" id="A0A6P8Z599"/>
<dbReference type="RefSeq" id="XP_034241797.1">
    <property type="nucleotide sequence ID" value="XM_034385906.1"/>
</dbReference>
<dbReference type="GeneID" id="117645636"/>
<dbReference type="KEGG" id="tpal:117645636"/>
<dbReference type="PANTHER" id="PTHR24339:SF30">
    <property type="entry name" value="LATERAL MUSCLES SCARCER, ISOFORM B"/>
    <property type="match status" value="1"/>
</dbReference>
<dbReference type="CTD" id="37322"/>
<reference evidence="10" key="1">
    <citation type="submission" date="2025-08" db="UniProtKB">
        <authorList>
            <consortium name="RefSeq"/>
        </authorList>
    </citation>
    <scope>IDENTIFICATION</scope>
    <source>
        <tissue evidence="10">Total insect</tissue>
    </source>
</reference>
<dbReference type="GO" id="GO:0007420">
    <property type="term" value="P:brain development"/>
    <property type="evidence" value="ECO:0007669"/>
    <property type="project" value="TreeGrafter"/>
</dbReference>
<evidence type="ECO:0000256" key="4">
    <source>
        <dbReference type="ARBA" id="ARBA00023242"/>
    </source>
</evidence>